<dbReference type="PANTHER" id="PTHR43329">
    <property type="entry name" value="EPOXIDE HYDROLASE"/>
    <property type="match status" value="1"/>
</dbReference>
<dbReference type="Pfam" id="PF00561">
    <property type="entry name" value="Abhydrolase_1"/>
    <property type="match status" value="1"/>
</dbReference>
<feature type="domain" description="AB hydrolase-1" evidence="1">
    <location>
        <begin position="56"/>
        <end position="300"/>
    </location>
</feature>
<dbReference type="SUPFAM" id="SSF53474">
    <property type="entry name" value="alpha/beta-Hydrolases"/>
    <property type="match status" value="1"/>
</dbReference>
<dbReference type="InterPro" id="IPR000073">
    <property type="entry name" value="AB_hydrolase_1"/>
</dbReference>
<keyword evidence="2" id="KW-0378">Hydrolase</keyword>
<protein>
    <submittedName>
        <fullName evidence="2">Microsomal epoxide hydrolase</fullName>
    </submittedName>
</protein>
<evidence type="ECO:0000313" key="2">
    <source>
        <dbReference type="EMBL" id="RAS17340.1"/>
    </source>
</evidence>
<dbReference type="GO" id="GO:0016787">
    <property type="term" value="F:hydrolase activity"/>
    <property type="evidence" value="ECO:0007669"/>
    <property type="project" value="UniProtKB-KW"/>
</dbReference>
<dbReference type="AlphaFoldDB" id="A0A329B7K8"/>
<name>A0A329B7K8_9BURK</name>
<proteinExistence type="predicted"/>
<dbReference type="EMBL" id="QLTK01000047">
    <property type="protein sequence ID" value="RAS17340.1"/>
    <property type="molecule type" value="Genomic_DNA"/>
</dbReference>
<dbReference type="Gene3D" id="3.40.50.1820">
    <property type="entry name" value="alpha/beta hydrolase"/>
    <property type="match status" value="1"/>
</dbReference>
<reference evidence="2 3" key="1">
    <citation type="submission" date="2018-06" db="EMBL/GenBank/DDBJ databases">
        <title>Genomic Encyclopedia of Type Strains, Phase III (KMG-III): the genomes of soil and plant-associated and newly described type strains.</title>
        <authorList>
            <person name="Whitman W."/>
        </authorList>
    </citation>
    <scope>NUCLEOTIDE SEQUENCE [LARGE SCALE GENOMIC DNA]</scope>
    <source>
        <strain evidence="2 3">LMG 23644</strain>
    </source>
</reference>
<dbReference type="InterPro" id="IPR029058">
    <property type="entry name" value="AB_hydrolase_fold"/>
</dbReference>
<accession>A0A329B7K8</accession>
<dbReference type="RefSeq" id="WP_111935779.1">
    <property type="nucleotide sequence ID" value="NZ_CADFFP010000045.1"/>
</dbReference>
<evidence type="ECO:0000313" key="3">
    <source>
        <dbReference type="Proteomes" id="UP000248918"/>
    </source>
</evidence>
<evidence type="ECO:0000259" key="1">
    <source>
        <dbReference type="Pfam" id="PF00561"/>
    </source>
</evidence>
<comment type="caution">
    <text evidence="2">The sequence shown here is derived from an EMBL/GenBank/DDBJ whole genome shotgun (WGS) entry which is preliminary data.</text>
</comment>
<gene>
    <name evidence="2" type="ORF">BX591_14712</name>
</gene>
<dbReference type="OrthoDB" id="9780765at2"/>
<dbReference type="Proteomes" id="UP000248918">
    <property type="component" value="Unassembled WGS sequence"/>
</dbReference>
<sequence length="328" mass="35681">MSATDSFAASPVGLKRVNAVPLSKPVAGLAGFEHRFETVNGVRLHYVRGGNPNGDVVVLLAGFPESWFAWRKVMSLLAPVCQIVALDLPGQGDSDRPMDGYDTQALAQQVHRFLQQLGMSRYSLAAHDVGAWVAYPYAALFGSEIHRLALLDAGIPGITLPAALPTAPDRAWRTWHFSFHTIPDLPETLIAGREREYLDWFLRRKTVNPHAFSDADLDEYLRIFVKDGGLRAGLAYYRAASLSARQNGELSANGKLPTPLLALGSDQGSIADMATPLREFFVDVQGCTISHCGHFLPEEQPQSVAEELAAFFGLDALCKNTGSSNGMD</sequence>
<organism evidence="2 3">
    <name type="scientific">Paraburkholderia bryophila</name>
    <dbReference type="NCBI Taxonomy" id="420952"/>
    <lineage>
        <taxon>Bacteria</taxon>
        <taxon>Pseudomonadati</taxon>
        <taxon>Pseudomonadota</taxon>
        <taxon>Betaproteobacteria</taxon>
        <taxon>Burkholderiales</taxon>
        <taxon>Burkholderiaceae</taxon>
        <taxon>Paraburkholderia</taxon>
    </lineage>
</organism>